<evidence type="ECO:0000256" key="3">
    <source>
        <dbReference type="ARBA" id="ARBA00022729"/>
    </source>
</evidence>
<keyword evidence="5" id="KW-0998">Cell outer membrane</keyword>
<organism evidence="8 9">
    <name type="scientific">Bacteroides sedimenti</name>
    <dbReference type="NCBI Taxonomy" id="2136147"/>
    <lineage>
        <taxon>Bacteria</taxon>
        <taxon>Pseudomonadati</taxon>
        <taxon>Bacteroidota</taxon>
        <taxon>Bacteroidia</taxon>
        <taxon>Bacteroidales</taxon>
        <taxon>Bacteroidaceae</taxon>
        <taxon>Bacteroides</taxon>
    </lineage>
</organism>
<feature type="domain" description="RagB/SusD" evidence="6">
    <location>
        <begin position="319"/>
        <end position="501"/>
    </location>
</feature>
<dbReference type="InterPro" id="IPR033985">
    <property type="entry name" value="SusD-like_N"/>
</dbReference>
<protein>
    <submittedName>
        <fullName evidence="8">Membrane protein</fullName>
    </submittedName>
</protein>
<accession>A0ABM8I6N4</accession>
<dbReference type="InterPro" id="IPR011990">
    <property type="entry name" value="TPR-like_helical_dom_sf"/>
</dbReference>
<gene>
    <name evidence="8" type="ORF">BSYN_00610</name>
</gene>
<sequence>MIIMKNKIKLFAICSALALGSCNLDEKPYGFYSEDNFYKTAADAEAALTYAYGTLTYLEYSRTIFFLGDIASEITTTKSDASVDNQDLNNWKVDNFKTNGSLENFFKYAFIGVNRANAVIQKVPGCDFNQSLKDQYLGEAYFLRAWNYFNLVRNFGLVPLHNTVTGTLNQTSTPLAPNMDAMYDLILSDCRKAADLLSVYDAPRIGRADKVAAQSLAAKAYLYVASAKEHNVPLYKDMKRDFNAMYDSAAYYSGEVINKQSVYKFENSLLDIYDVEKPRGSEHIFIMAMDRSGSTEGEYSKISKMFIPYIDGATLYLKQGDSNTYIPTHDGWGEYRTEINFYNSYDPNDKRKTDLIVSKVYNANGTLKAEYPSKIPYPFCRKFIDPKFDADKTSTRPFLIRFSDVALIYAEAAGPTSKSYELVNFIRHRANLGDLKPNLDKNDFRKEIFKERTFELAFEGDHMYDLRRWNRITKDVPEAAGLSEDKVTFYPIPQAEINLNGSLR</sequence>
<comment type="subcellular location">
    <subcellularLocation>
        <location evidence="1">Cell outer membrane</location>
    </subcellularLocation>
</comment>
<evidence type="ECO:0000256" key="5">
    <source>
        <dbReference type="ARBA" id="ARBA00023237"/>
    </source>
</evidence>
<evidence type="ECO:0000256" key="2">
    <source>
        <dbReference type="ARBA" id="ARBA00006275"/>
    </source>
</evidence>
<feature type="domain" description="SusD-like N-terminal" evidence="7">
    <location>
        <begin position="35"/>
        <end position="222"/>
    </location>
</feature>
<dbReference type="InterPro" id="IPR012944">
    <property type="entry name" value="SusD_RagB_dom"/>
</dbReference>
<dbReference type="Gene3D" id="1.25.40.390">
    <property type="match status" value="1"/>
</dbReference>
<dbReference type="PROSITE" id="PS51257">
    <property type="entry name" value="PROKAR_LIPOPROTEIN"/>
    <property type="match status" value="1"/>
</dbReference>
<reference evidence="8 9" key="1">
    <citation type="submission" date="2023-04" db="EMBL/GenBank/DDBJ databases">
        <title>Draft genome sequence of acteroides sedimenti strain YN3PY1.</title>
        <authorList>
            <person name="Yoshida N."/>
        </authorList>
    </citation>
    <scope>NUCLEOTIDE SEQUENCE [LARGE SCALE GENOMIC DNA]</scope>
    <source>
        <strain evidence="8 9">YN3PY1</strain>
    </source>
</reference>
<evidence type="ECO:0000313" key="8">
    <source>
        <dbReference type="EMBL" id="BEG97796.1"/>
    </source>
</evidence>
<comment type="similarity">
    <text evidence="2">Belongs to the SusD family.</text>
</comment>
<evidence type="ECO:0000259" key="7">
    <source>
        <dbReference type="Pfam" id="PF14322"/>
    </source>
</evidence>
<proteinExistence type="inferred from homology"/>
<dbReference type="SUPFAM" id="SSF48452">
    <property type="entry name" value="TPR-like"/>
    <property type="match status" value="1"/>
</dbReference>
<keyword evidence="9" id="KW-1185">Reference proteome</keyword>
<evidence type="ECO:0000313" key="9">
    <source>
        <dbReference type="Proteomes" id="UP001496674"/>
    </source>
</evidence>
<dbReference type="EMBL" id="AP028055">
    <property type="protein sequence ID" value="BEG97796.1"/>
    <property type="molecule type" value="Genomic_DNA"/>
</dbReference>
<evidence type="ECO:0000259" key="6">
    <source>
        <dbReference type="Pfam" id="PF07980"/>
    </source>
</evidence>
<keyword evidence="3" id="KW-0732">Signal</keyword>
<dbReference type="Proteomes" id="UP001496674">
    <property type="component" value="Chromosome"/>
</dbReference>
<evidence type="ECO:0000256" key="4">
    <source>
        <dbReference type="ARBA" id="ARBA00023136"/>
    </source>
</evidence>
<keyword evidence="4" id="KW-0472">Membrane</keyword>
<name>A0ABM8I6N4_9BACE</name>
<evidence type="ECO:0000256" key="1">
    <source>
        <dbReference type="ARBA" id="ARBA00004442"/>
    </source>
</evidence>
<dbReference type="Pfam" id="PF07980">
    <property type="entry name" value="SusD_RagB"/>
    <property type="match status" value="1"/>
</dbReference>
<dbReference type="Pfam" id="PF14322">
    <property type="entry name" value="SusD-like_3"/>
    <property type="match status" value="1"/>
</dbReference>